<dbReference type="AlphaFoldDB" id="A0A7J7RIX4"/>
<name>A0A7J7RIX4_RHIFE</name>
<evidence type="ECO:0000313" key="1">
    <source>
        <dbReference type="EMBL" id="KAF6276082.1"/>
    </source>
</evidence>
<sequence length="131" mass="15806">MHVVPKSRHDFSFLYLKYEHLKCCEFFYQVVQKYIINKLVKKRRNCKPSWSVYSMFICYFLKQPLHNYGVYKMAEKEERRRSLCCMTRNIRINYCTKHITWFLCQVTGESRPGLGMTGQHTLCNSQVQQNT</sequence>
<reference evidence="1 2" key="1">
    <citation type="journal article" date="2020" name="Nature">
        <title>Six reference-quality genomes reveal evolution of bat adaptations.</title>
        <authorList>
            <person name="Jebb D."/>
            <person name="Huang Z."/>
            <person name="Pippel M."/>
            <person name="Hughes G.M."/>
            <person name="Lavrichenko K."/>
            <person name="Devanna P."/>
            <person name="Winkler S."/>
            <person name="Jermiin L.S."/>
            <person name="Skirmuntt E.C."/>
            <person name="Katzourakis A."/>
            <person name="Burkitt-Gray L."/>
            <person name="Ray D.A."/>
            <person name="Sullivan K.A.M."/>
            <person name="Roscito J.G."/>
            <person name="Kirilenko B.M."/>
            <person name="Davalos L.M."/>
            <person name="Corthals A.P."/>
            <person name="Power M.L."/>
            <person name="Jones G."/>
            <person name="Ransome R.D."/>
            <person name="Dechmann D.K.N."/>
            <person name="Locatelli A.G."/>
            <person name="Puechmaille S.J."/>
            <person name="Fedrigo O."/>
            <person name="Jarvis E.D."/>
            <person name="Hiller M."/>
            <person name="Vernes S.C."/>
            <person name="Myers E.W."/>
            <person name="Teeling E.C."/>
        </authorList>
    </citation>
    <scope>NUCLEOTIDE SEQUENCE [LARGE SCALE GENOMIC DNA]</scope>
    <source>
        <strain evidence="1">MRhiFer1</strain>
        <tissue evidence="1">Lung</tissue>
    </source>
</reference>
<proteinExistence type="predicted"/>
<comment type="caution">
    <text evidence="1">The sequence shown here is derived from an EMBL/GenBank/DDBJ whole genome shotgun (WGS) entry which is preliminary data.</text>
</comment>
<protein>
    <submittedName>
        <fullName evidence="1">Uncharacterized protein</fullName>
    </submittedName>
</protein>
<organism evidence="1 2">
    <name type="scientific">Rhinolophus ferrumequinum</name>
    <name type="common">Greater horseshoe bat</name>
    <dbReference type="NCBI Taxonomy" id="59479"/>
    <lineage>
        <taxon>Eukaryota</taxon>
        <taxon>Metazoa</taxon>
        <taxon>Chordata</taxon>
        <taxon>Craniata</taxon>
        <taxon>Vertebrata</taxon>
        <taxon>Euteleostomi</taxon>
        <taxon>Mammalia</taxon>
        <taxon>Eutheria</taxon>
        <taxon>Laurasiatheria</taxon>
        <taxon>Chiroptera</taxon>
        <taxon>Yinpterochiroptera</taxon>
        <taxon>Rhinolophoidea</taxon>
        <taxon>Rhinolophidae</taxon>
        <taxon>Rhinolophinae</taxon>
        <taxon>Rhinolophus</taxon>
    </lineage>
</organism>
<evidence type="ECO:0000313" key="2">
    <source>
        <dbReference type="Proteomes" id="UP000585614"/>
    </source>
</evidence>
<dbReference type="Proteomes" id="UP000585614">
    <property type="component" value="Unassembled WGS sequence"/>
</dbReference>
<gene>
    <name evidence="1" type="ORF">mRhiFer1_009436</name>
</gene>
<dbReference type="EMBL" id="JACAGC010000026">
    <property type="protein sequence ID" value="KAF6276082.1"/>
    <property type="molecule type" value="Genomic_DNA"/>
</dbReference>
<accession>A0A7J7RIX4</accession>